<dbReference type="AlphaFoldDB" id="A0A0X1KYS5"/>
<sequence>MMAADVLSFTFFFLGFSATQNQQITGNKKPSCSWVFSYQLELA</sequence>
<gene>
    <name evidence="1" type="ORF">VchoM_01411</name>
</gene>
<proteinExistence type="predicted"/>
<dbReference type="HOGENOM" id="CLU_3259504_0_0_6"/>
<dbReference type="EMBL" id="DS990136">
    <property type="protein sequence ID" value="EET23384.1"/>
    <property type="molecule type" value="Genomic_DNA"/>
</dbReference>
<reference evidence="1" key="2">
    <citation type="submission" date="2008-07" db="EMBL/GenBank/DDBJ databases">
        <authorList>
            <consortium name="Broad Institute Genome Sequencing Platform"/>
            <person name="Colwell R."/>
            <person name="Grim C.J."/>
            <person name="Young S."/>
            <person name="Jaffe D."/>
            <person name="Gnerre S."/>
            <person name="Berlin A."/>
            <person name="Heiman D."/>
            <person name="Hepburn T."/>
            <person name="Shea T."/>
            <person name="Sykes S."/>
            <person name="Alvarado L."/>
            <person name="Kodira C."/>
            <person name="Heidelberg J."/>
            <person name="Lander E."/>
            <person name="Galagan J."/>
            <person name="Nusbaum C."/>
            <person name="Birren B."/>
        </authorList>
    </citation>
    <scope>NUCLEOTIDE SEQUENCE [LARGE SCALE GENOMIC DNA]</scope>
    <source>
        <strain evidence="1">MO10</strain>
    </source>
</reference>
<protein>
    <submittedName>
        <fullName evidence="1">Uncharacterized protein</fullName>
    </submittedName>
</protein>
<evidence type="ECO:0000313" key="1">
    <source>
        <dbReference type="EMBL" id="EET23384.1"/>
    </source>
</evidence>
<accession>A0A0X1KYS5</accession>
<name>A0A0X1KYS5_VIBCO</name>
<organism evidence="1">
    <name type="scientific">Vibrio cholerae (strain MO10)</name>
    <dbReference type="NCBI Taxonomy" id="345072"/>
    <lineage>
        <taxon>Bacteria</taxon>
        <taxon>Pseudomonadati</taxon>
        <taxon>Pseudomonadota</taxon>
        <taxon>Gammaproteobacteria</taxon>
        <taxon>Vibrionales</taxon>
        <taxon>Vibrionaceae</taxon>
        <taxon>Vibrio</taxon>
    </lineage>
</organism>
<dbReference type="Proteomes" id="UP000004687">
    <property type="component" value="Unassembled WGS sequence"/>
</dbReference>
<reference evidence="1" key="1">
    <citation type="submission" date="2005-09" db="EMBL/GenBank/DDBJ databases">
        <title>Annotation of Vibrio cholerae MO10.</title>
        <authorList>
            <person name="Colwell R."/>
            <person name="Grim C.J."/>
            <person name="Young S."/>
            <person name="Jaffe D."/>
            <person name="Gnerre S."/>
            <person name="Berlin A."/>
            <person name="Heiman D."/>
            <person name="Hepburn T."/>
            <person name="Shea T."/>
            <person name="Sykes S."/>
            <person name="Yandava C."/>
            <person name="Alvarado L."/>
            <person name="Kodira C."/>
            <person name="Borodovsky M."/>
            <person name="Heidelberg J."/>
            <person name="Lander E."/>
            <person name="Galagan J."/>
            <person name="Nusbaum C."/>
            <person name="Birren B."/>
        </authorList>
    </citation>
    <scope>NUCLEOTIDE SEQUENCE [LARGE SCALE GENOMIC DNA]</scope>
    <source>
        <strain evidence="1">MO10</strain>
    </source>
</reference>